<proteinExistence type="predicted"/>
<sequence>QYLVEVPGIQFHCKRRYLVLDINFNK</sequence>
<dbReference type="InParanoid" id="A0A1X7V501"/>
<organism evidence="1">
    <name type="scientific">Amphimedon queenslandica</name>
    <name type="common">Sponge</name>
    <dbReference type="NCBI Taxonomy" id="400682"/>
    <lineage>
        <taxon>Eukaryota</taxon>
        <taxon>Metazoa</taxon>
        <taxon>Porifera</taxon>
        <taxon>Demospongiae</taxon>
        <taxon>Heteroscleromorpha</taxon>
        <taxon>Haplosclerida</taxon>
        <taxon>Niphatidae</taxon>
        <taxon>Amphimedon</taxon>
    </lineage>
</organism>
<name>A0A1X7V501_AMPQE</name>
<dbReference type="EnsemblMetazoa" id="Aqu2.1.35350_001">
    <property type="protein sequence ID" value="Aqu2.1.35350_001"/>
    <property type="gene ID" value="Aqu2.1.35350"/>
</dbReference>
<protein>
    <submittedName>
        <fullName evidence="1">Uncharacterized protein</fullName>
    </submittedName>
</protein>
<accession>A0A1X7V501</accession>
<reference evidence="1" key="1">
    <citation type="submission" date="2017-05" db="UniProtKB">
        <authorList>
            <consortium name="EnsemblMetazoa"/>
        </authorList>
    </citation>
    <scope>IDENTIFICATION</scope>
</reference>
<dbReference type="AlphaFoldDB" id="A0A1X7V501"/>
<evidence type="ECO:0000313" key="1">
    <source>
        <dbReference type="EnsemblMetazoa" id="Aqu2.1.35350_001"/>
    </source>
</evidence>